<protein>
    <submittedName>
        <fullName evidence="2">Aldo/keto reductase</fullName>
    </submittedName>
</protein>
<dbReference type="Pfam" id="PF00248">
    <property type="entry name" value="Aldo_ket_red"/>
    <property type="match status" value="1"/>
</dbReference>
<dbReference type="PANTHER" id="PTHR43312:SF1">
    <property type="entry name" value="NADP-DEPENDENT OXIDOREDUCTASE DOMAIN-CONTAINING PROTEIN"/>
    <property type="match status" value="1"/>
</dbReference>
<organism evidence="2 3">
    <name type="scientific">Salinimicrobium profundisediminis</name>
    <dbReference type="NCBI Taxonomy" id="2994553"/>
    <lineage>
        <taxon>Bacteria</taxon>
        <taxon>Pseudomonadati</taxon>
        <taxon>Bacteroidota</taxon>
        <taxon>Flavobacteriia</taxon>
        <taxon>Flavobacteriales</taxon>
        <taxon>Flavobacteriaceae</taxon>
        <taxon>Salinimicrobium</taxon>
    </lineage>
</organism>
<gene>
    <name evidence="2" type="ORF">OQ279_07090</name>
</gene>
<reference evidence="2" key="1">
    <citation type="submission" date="2022-11" db="EMBL/GenBank/DDBJ databases">
        <title>Salinimicrobium profundisediminis sp. nov., isolated from deep-sea sediment of the Mariana Trench.</title>
        <authorList>
            <person name="Fu H."/>
        </authorList>
    </citation>
    <scope>NUCLEOTIDE SEQUENCE</scope>
    <source>
        <strain evidence="2">MT39</strain>
    </source>
</reference>
<feature type="domain" description="NADP-dependent oxidoreductase" evidence="1">
    <location>
        <begin position="7"/>
        <end position="254"/>
    </location>
</feature>
<dbReference type="SUPFAM" id="SSF51430">
    <property type="entry name" value="NAD(P)-linked oxidoreductase"/>
    <property type="match status" value="1"/>
</dbReference>
<dbReference type="CDD" id="cd19097">
    <property type="entry name" value="AKR_unchar"/>
    <property type="match status" value="1"/>
</dbReference>
<name>A0A9X3CVZ1_9FLAO</name>
<dbReference type="InterPro" id="IPR023210">
    <property type="entry name" value="NADP_OxRdtase_dom"/>
</dbReference>
<comment type="caution">
    <text evidence="2">The sequence shown here is derived from an EMBL/GenBank/DDBJ whole genome shotgun (WGS) entry which is preliminary data.</text>
</comment>
<keyword evidence="3" id="KW-1185">Reference proteome</keyword>
<dbReference type="PANTHER" id="PTHR43312">
    <property type="entry name" value="D-THREO-ALDOSE 1-DEHYDROGENASE"/>
    <property type="match status" value="1"/>
</dbReference>
<dbReference type="InterPro" id="IPR053135">
    <property type="entry name" value="AKR2_Oxidoreductase"/>
</dbReference>
<dbReference type="RefSeq" id="WP_266069168.1">
    <property type="nucleotide sequence ID" value="NZ_JAPJDA010000009.1"/>
</dbReference>
<evidence type="ECO:0000259" key="1">
    <source>
        <dbReference type="Pfam" id="PF00248"/>
    </source>
</evidence>
<sequence>MGKDFSKIGLGTVQFGMPYGISNKNGQTSEREVLQILQLAQESNITLLDSASAYGNAEEILGKYDLSSFQIISKFLPPEGKNHIKDQLCLTLNNLRIDQLYAYLAHRPQDLLEKPERWEELVLLKEKGLVKKIGYSLNSPNELTKLLDIGFQPDLIQVPYNYFDRRFEAILKQISNTCEIHTRSVFMQGLFFMPPDKLNNYFEEIKPLLRELQNSIDNLPGSLLKFVLEKDFIHQVVIGIENSDQLLRNILSLKNAADLPCLNKNISEKILMPSNWPN</sequence>
<dbReference type="Proteomes" id="UP001148482">
    <property type="component" value="Unassembled WGS sequence"/>
</dbReference>
<dbReference type="Gene3D" id="3.20.20.100">
    <property type="entry name" value="NADP-dependent oxidoreductase domain"/>
    <property type="match status" value="1"/>
</dbReference>
<accession>A0A9X3CVZ1</accession>
<dbReference type="AlphaFoldDB" id="A0A9X3CVZ1"/>
<dbReference type="EMBL" id="JAPJDA010000009">
    <property type="protein sequence ID" value="MCX2837917.1"/>
    <property type="molecule type" value="Genomic_DNA"/>
</dbReference>
<dbReference type="InterPro" id="IPR036812">
    <property type="entry name" value="NAD(P)_OxRdtase_dom_sf"/>
</dbReference>
<evidence type="ECO:0000313" key="2">
    <source>
        <dbReference type="EMBL" id="MCX2837917.1"/>
    </source>
</evidence>
<evidence type="ECO:0000313" key="3">
    <source>
        <dbReference type="Proteomes" id="UP001148482"/>
    </source>
</evidence>
<proteinExistence type="predicted"/>